<evidence type="ECO:0000313" key="4">
    <source>
        <dbReference type="EMBL" id="KAB1633562.1"/>
    </source>
</evidence>
<dbReference type="OrthoDB" id="277520at2"/>
<evidence type="ECO:0000313" key="5">
    <source>
        <dbReference type="Proteomes" id="UP000481339"/>
    </source>
</evidence>
<dbReference type="AlphaFoldDB" id="A0A7C8BV89"/>
<keyword evidence="2" id="KW-0812">Transmembrane</keyword>
<feature type="domain" description="FHA" evidence="3">
    <location>
        <begin position="95"/>
        <end position="144"/>
    </location>
</feature>
<comment type="caution">
    <text evidence="4">The sequence shown here is derived from an EMBL/GenBank/DDBJ whole genome shotgun (WGS) entry which is preliminary data.</text>
</comment>
<dbReference type="PROSITE" id="PS50006">
    <property type="entry name" value="FHA_DOMAIN"/>
    <property type="match status" value="1"/>
</dbReference>
<proteinExistence type="predicted"/>
<dbReference type="RefSeq" id="WP_158035340.1">
    <property type="nucleotide sequence ID" value="NZ_BAAAZV010000006.1"/>
</dbReference>
<evidence type="ECO:0000259" key="3">
    <source>
        <dbReference type="PROSITE" id="PS50006"/>
    </source>
</evidence>
<gene>
    <name evidence="4" type="ORF">F8O02_01125</name>
</gene>
<dbReference type="InterPro" id="IPR008984">
    <property type="entry name" value="SMAD_FHA_dom_sf"/>
</dbReference>
<dbReference type="Proteomes" id="UP000481339">
    <property type="component" value="Unassembled WGS sequence"/>
</dbReference>
<dbReference type="InterPro" id="IPR050923">
    <property type="entry name" value="Cell_Proc_Reg/RNA_Proc"/>
</dbReference>
<organism evidence="4 5">
    <name type="scientific">Pseudoclavibacter caeni</name>
    <dbReference type="NCBI Taxonomy" id="908846"/>
    <lineage>
        <taxon>Bacteria</taxon>
        <taxon>Bacillati</taxon>
        <taxon>Actinomycetota</taxon>
        <taxon>Actinomycetes</taxon>
        <taxon>Micrococcales</taxon>
        <taxon>Microbacteriaceae</taxon>
        <taxon>Pseudoclavibacter</taxon>
    </lineage>
</organism>
<dbReference type="EMBL" id="WBKA01000001">
    <property type="protein sequence ID" value="KAB1633562.1"/>
    <property type="molecule type" value="Genomic_DNA"/>
</dbReference>
<feature type="transmembrane region" description="Helical" evidence="2">
    <location>
        <begin position="6"/>
        <end position="29"/>
    </location>
</feature>
<keyword evidence="5" id="KW-1185">Reference proteome</keyword>
<protein>
    <submittedName>
        <fullName evidence="4">FHA domain-containing protein</fullName>
    </submittedName>
</protein>
<reference evidence="4 5" key="1">
    <citation type="submission" date="2019-09" db="EMBL/GenBank/DDBJ databases">
        <title>Phylogeny of genus Pseudoclavibacter and closely related genus.</title>
        <authorList>
            <person name="Li Y."/>
        </authorList>
    </citation>
    <scope>NUCLEOTIDE SEQUENCE [LARGE SCALE GENOMIC DNA]</scope>
    <source>
        <strain evidence="4 5">JCM 16921</strain>
    </source>
</reference>
<dbReference type="SMART" id="SM00240">
    <property type="entry name" value="FHA"/>
    <property type="match status" value="1"/>
</dbReference>
<evidence type="ECO:0000256" key="1">
    <source>
        <dbReference type="ARBA" id="ARBA00022553"/>
    </source>
</evidence>
<dbReference type="Gene3D" id="2.60.200.20">
    <property type="match status" value="1"/>
</dbReference>
<keyword evidence="2" id="KW-1133">Transmembrane helix</keyword>
<dbReference type="InterPro" id="IPR000253">
    <property type="entry name" value="FHA_dom"/>
</dbReference>
<dbReference type="SUPFAM" id="SSF49879">
    <property type="entry name" value="SMAD/FHA domain"/>
    <property type="match status" value="1"/>
</dbReference>
<dbReference type="PANTHER" id="PTHR23308">
    <property type="entry name" value="NUCLEAR INHIBITOR OF PROTEIN PHOSPHATASE-1"/>
    <property type="match status" value="1"/>
</dbReference>
<sequence>MSGELLYLIVSAVFLVLLWLFVLAVMWAIRSDLFGPKVKRMHRSAAGAAAAPVAAPAPQSTGRRAARSDATAARHLVFLEGPARGRQLTLAQDMITLGRSADCTVVLRDDYTSSQHARLTRRGATWVVEDLGSTNGTTVAGRRISRPTPVAVGVPITIGTTVMELRG</sequence>
<evidence type="ECO:0000256" key="2">
    <source>
        <dbReference type="SAM" id="Phobius"/>
    </source>
</evidence>
<dbReference type="InterPro" id="IPR032030">
    <property type="entry name" value="YscD_cytoplasmic_dom"/>
</dbReference>
<dbReference type="Pfam" id="PF16697">
    <property type="entry name" value="Yop-YscD_cpl"/>
    <property type="match status" value="1"/>
</dbReference>
<keyword evidence="1" id="KW-0597">Phosphoprotein</keyword>
<keyword evidence="2" id="KW-0472">Membrane</keyword>
<accession>A0A7C8BV89</accession>
<name>A0A7C8BV89_9MICO</name>